<protein>
    <submittedName>
        <fullName evidence="1">Tetratricopeptide repeat protein</fullName>
    </submittedName>
</protein>
<proteinExistence type="predicted"/>
<dbReference type="EMBL" id="CP064654">
    <property type="protein sequence ID" value="QPC99334.1"/>
    <property type="molecule type" value="Genomic_DNA"/>
</dbReference>
<sequence length="507" mass="54908">MNRTEARQRIADFPLGDFQAAFARGVELVRSDHAEILLPVARNLADTFPREARAHQLLGLASRTAQESATAVSAFSKAAQIAPGDALIAHSHARAVLEAGLPASALFERAIALAPQDGTARLGLAAAFLHEGRAQDAVALLDALLSANPEWIDGHRDAAHLRGQLGIDPYATIAAAIRSRPRSAVLHGLHVSIRLEALDLEGAARALDDAQRLDVASAELQGLAAHTASELGRIAEADSLFAAFDPSRSVGDASLFARHLLRAGRPELVSPLLDPILPRDFDHLLWPYQSLAWRLTGDPRYDWLEGDSSLVGVYDIADAIGDMAGLAEHLRGLHFAKAQPLDQSVRGGTQTDGNLLLRTDPVIQHLRRVILETVARHVAQLPAPREGHPTFLAERDPLRVAGSWSVRLRDAGFHSDHVHGRGWISSALYIHLPETMADTTQPDRSSHAGWLSIGECRDILPDLDPVRLIEPAIGRLVLFPSTMWHGTRAFPSGERMTVAFDIARPTP</sequence>
<evidence type="ECO:0000313" key="2">
    <source>
        <dbReference type="Proteomes" id="UP000594459"/>
    </source>
</evidence>
<dbReference type="RefSeq" id="WP_200982615.1">
    <property type="nucleotide sequence ID" value="NZ_CP064654.1"/>
</dbReference>
<dbReference type="Pfam" id="PF13759">
    <property type="entry name" value="2OG-FeII_Oxy_5"/>
    <property type="match status" value="1"/>
</dbReference>
<dbReference type="AlphaFoldDB" id="A0A7S8IUR7"/>
<dbReference type="KEGG" id="qso:IRL76_01795"/>
<gene>
    <name evidence="1" type="ORF">IRL76_01795</name>
</gene>
<dbReference type="Proteomes" id="UP000594459">
    <property type="component" value="Chromosome"/>
</dbReference>
<keyword evidence="2" id="KW-1185">Reference proteome</keyword>
<evidence type="ECO:0000313" key="1">
    <source>
        <dbReference type="EMBL" id="QPC99334.1"/>
    </source>
</evidence>
<dbReference type="InterPro" id="IPR011990">
    <property type="entry name" value="TPR-like_helical_dom_sf"/>
</dbReference>
<dbReference type="InterPro" id="IPR012668">
    <property type="entry name" value="CHP02466"/>
</dbReference>
<organism evidence="1 2">
    <name type="scientific">Qipengyuania soli</name>
    <dbReference type="NCBI Taxonomy" id="2782568"/>
    <lineage>
        <taxon>Bacteria</taxon>
        <taxon>Pseudomonadati</taxon>
        <taxon>Pseudomonadota</taxon>
        <taxon>Alphaproteobacteria</taxon>
        <taxon>Sphingomonadales</taxon>
        <taxon>Erythrobacteraceae</taxon>
        <taxon>Qipengyuania</taxon>
    </lineage>
</organism>
<dbReference type="Gene3D" id="2.60.120.620">
    <property type="entry name" value="q2cbj1_9rhob like domain"/>
    <property type="match status" value="1"/>
</dbReference>
<name>A0A7S8IUR7_9SPHN</name>
<accession>A0A7S8IUR7</accession>
<dbReference type="Pfam" id="PF14559">
    <property type="entry name" value="TPR_19"/>
    <property type="match status" value="1"/>
</dbReference>
<dbReference type="SUPFAM" id="SSF48452">
    <property type="entry name" value="TPR-like"/>
    <property type="match status" value="1"/>
</dbReference>
<reference evidence="1 2" key="1">
    <citation type="submission" date="2020-11" db="EMBL/GenBank/DDBJ databases">
        <title>The genome sequence of Erythrobacter sp. 6D36.</title>
        <authorList>
            <person name="Liu Y."/>
        </authorList>
    </citation>
    <scope>NUCLEOTIDE SEQUENCE [LARGE SCALE GENOMIC DNA]</scope>
    <source>
        <strain evidence="1 2">6D36</strain>
    </source>
</reference>
<dbReference type="Gene3D" id="1.25.40.10">
    <property type="entry name" value="Tetratricopeptide repeat domain"/>
    <property type="match status" value="1"/>
</dbReference>